<evidence type="ECO:0000313" key="2">
    <source>
        <dbReference type="Proteomes" id="UP000078142"/>
    </source>
</evidence>
<sequence>MLELGRIMPEQKQMAYELLWQGSLLPLGCEAARCSFNDIELAEVTTAAQSSGSKLPRHR</sequence>
<accession>A0AAC9BXL7</accession>
<organism evidence="1 2">
    <name type="scientific">Pseudomonas koreensis</name>
    <dbReference type="NCBI Taxonomy" id="198620"/>
    <lineage>
        <taxon>Bacteria</taxon>
        <taxon>Pseudomonadati</taxon>
        <taxon>Pseudomonadota</taxon>
        <taxon>Gammaproteobacteria</taxon>
        <taxon>Pseudomonadales</taxon>
        <taxon>Pseudomonadaceae</taxon>
        <taxon>Pseudomonas</taxon>
    </lineage>
</organism>
<protein>
    <submittedName>
        <fullName evidence="1">Uncharacterized protein</fullName>
    </submittedName>
</protein>
<dbReference type="Proteomes" id="UP000078142">
    <property type="component" value="Chromosome"/>
</dbReference>
<gene>
    <name evidence="1" type="ORF">A8L59_20110</name>
</gene>
<dbReference type="EMBL" id="CP015852">
    <property type="protein sequence ID" value="ANH99617.1"/>
    <property type="molecule type" value="Genomic_DNA"/>
</dbReference>
<evidence type="ECO:0000313" key="1">
    <source>
        <dbReference type="EMBL" id="ANH99617.1"/>
    </source>
</evidence>
<proteinExistence type="predicted"/>
<name>A0AAC9BXL7_9PSED</name>
<dbReference type="AlphaFoldDB" id="A0AAC9BXL7"/>
<reference evidence="1 2" key="1">
    <citation type="submission" date="2016-05" db="EMBL/GenBank/DDBJ databases">
        <authorList>
            <person name="Wang S."/>
            <person name="Zhu B."/>
        </authorList>
    </citation>
    <scope>NUCLEOTIDE SEQUENCE [LARGE SCALE GENOMIC DNA]</scope>
    <source>
        <strain evidence="1 2">CRS05-R5</strain>
    </source>
</reference>